<dbReference type="InterPro" id="IPR027417">
    <property type="entry name" value="P-loop_NTPase"/>
</dbReference>
<dbReference type="InterPro" id="IPR004161">
    <property type="entry name" value="EFTu-like_2"/>
</dbReference>
<evidence type="ECO:0000256" key="4">
    <source>
        <dbReference type="ARBA" id="ARBA00022768"/>
    </source>
</evidence>
<dbReference type="NCBIfam" id="TIGR00231">
    <property type="entry name" value="small_GTP"/>
    <property type="match status" value="1"/>
</dbReference>
<feature type="binding site" evidence="12">
    <location>
        <begin position="81"/>
        <end position="85"/>
    </location>
    <ligand>
        <name>GTP</name>
        <dbReference type="ChEBI" id="CHEBI:37565"/>
    </ligand>
</feature>
<dbReference type="GO" id="GO:0000287">
    <property type="term" value="F:magnesium ion binding"/>
    <property type="evidence" value="ECO:0007669"/>
    <property type="project" value="UniProtKB-UniRule"/>
</dbReference>
<evidence type="ECO:0000256" key="9">
    <source>
        <dbReference type="ARBA" id="ARBA00058140"/>
    </source>
</evidence>
<evidence type="ECO:0000256" key="11">
    <source>
        <dbReference type="ARBA" id="ARBA00064283"/>
    </source>
</evidence>
<dbReference type="Proteomes" id="UP000599688">
    <property type="component" value="Unassembled WGS sequence"/>
</dbReference>
<dbReference type="GO" id="GO:0005525">
    <property type="term" value="F:GTP binding"/>
    <property type="evidence" value="ECO:0007669"/>
    <property type="project" value="UniProtKB-UniRule"/>
</dbReference>
<dbReference type="GO" id="GO:0003924">
    <property type="term" value="F:GTPase activity"/>
    <property type="evidence" value="ECO:0007669"/>
    <property type="project" value="UniProtKB-UniRule"/>
</dbReference>
<dbReference type="InterPro" id="IPR009001">
    <property type="entry name" value="Transl_elong_EF1A/Init_IF2_C"/>
</dbReference>
<dbReference type="CDD" id="cd01884">
    <property type="entry name" value="EF_Tu"/>
    <property type="match status" value="1"/>
</dbReference>
<evidence type="ECO:0000256" key="8">
    <source>
        <dbReference type="ARBA" id="ARBA00029554"/>
    </source>
</evidence>
<evidence type="ECO:0000256" key="5">
    <source>
        <dbReference type="ARBA" id="ARBA00022801"/>
    </source>
</evidence>
<evidence type="ECO:0000256" key="1">
    <source>
        <dbReference type="ARBA" id="ARBA00007249"/>
    </source>
</evidence>
<sequence length="395" mass="43170">MAKENFDRSKPHLNIGTIGHVDHGKTTLTAAITKVLADKGYSEASAFDQIDNAPEEKERGITINSSHVEYQTENRHYAHVDCPGHADYVKNMVTGAAQMDGAILVVAATDGPMPQTREHILLGRQVGIPRIVVFLNKVDLVDDEELLELVEMEVRDLLSFYEYDGDNGPVISGSALGALEGDAKWSETVMELMDAVDSWIELPQRDVEKDFLMPIEDVFSITGRGTVATGRIETGVANTGDPVDIIGMGAEKLKSTITGVEMFRKILDRGEAGDNVGILLRGIEKSQISRGMVITKPGSVTPHAKFKAEVYILKKEEGGRHTPFHNNYRPQFYVRTTDVTGTINLPDGVEMVMPGDNLTITVELLQPIAMNVGLRFAIREGGRTVGAGQVTEILD</sequence>
<keyword evidence="12" id="KW-0479">Metal-binding</keyword>
<dbReference type="CDD" id="cd03707">
    <property type="entry name" value="EFTU_III"/>
    <property type="match status" value="1"/>
</dbReference>
<keyword evidence="7 12" id="KW-0342">GTP-binding</keyword>
<keyword evidence="15" id="KW-1185">Reference proteome</keyword>
<dbReference type="NCBIfam" id="NF009372">
    <property type="entry name" value="PRK12735.1"/>
    <property type="match status" value="1"/>
</dbReference>
<feature type="domain" description="Tr-type G" evidence="13">
    <location>
        <begin position="10"/>
        <end position="204"/>
    </location>
</feature>
<comment type="subcellular location">
    <subcellularLocation>
        <location evidence="12">Cytoplasm</location>
    </subcellularLocation>
</comment>
<dbReference type="Pfam" id="PF00009">
    <property type="entry name" value="GTP_EFTU"/>
    <property type="match status" value="1"/>
</dbReference>
<dbReference type="Gene3D" id="3.40.50.300">
    <property type="entry name" value="P-loop containing nucleotide triphosphate hydrolases"/>
    <property type="match status" value="1"/>
</dbReference>
<protein>
    <recommendedName>
        <fullName evidence="8 12">Elongation factor Tu</fullName>
        <shortName evidence="12">EF-Tu</shortName>
        <ecNumber evidence="12">3.6.5.3</ecNumber>
    </recommendedName>
</protein>
<reference evidence="14 15" key="1">
    <citation type="journal article" date="2014" name="Int. J. Syst. Evol. Microbiol.">
        <title>Complete genome sequence of Corynebacterium casei LMG S-19264T (=DSM 44701T), isolated from a smear-ripened cheese.</title>
        <authorList>
            <consortium name="US DOE Joint Genome Institute (JGI-PGF)"/>
            <person name="Walter F."/>
            <person name="Albersmeier A."/>
            <person name="Kalinowski J."/>
            <person name="Ruckert C."/>
        </authorList>
    </citation>
    <scope>NUCLEOTIDE SEQUENCE [LARGE SCALE GENOMIC DNA]</scope>
    <source>
        <strain evidence="14 15">CGMCC 1.12925</strain>
    </source>
</reference>
<evidence type="ECO:0000256" key="10">
    <source>
        <dbReference type="ARBA" id="ARBA00063778"/>
    </source>
</evidence>
<evidence type="ECO:0000256" key="6">
    <source>
        <dbReference type="ARBA" id="ARBA00022917"/>
    </source>
</evidence>
<evidence type="ECO:0000256" key="3">
    <source>
        <dbReference type="ARBA" id="ARBA00022741"/>
    </source>
</evidence>
<dbReference type="AlphaFoldDB" id="A0A917A2J2"/>
<feature type="binding site" evidence="12">
    <location>
        <position position="26"/>
    </location>
    <ligand>
        <name>Mg(2+)</name>
        <dbReference type="ChEBI" id="CHEBI:18420"/>
    </ligand>
</feature>
<evidence type="ECO:0000256" key="2">
    <source>
        <dbReference type="ARBA" id="ARBA00022490"/>
    </source>
</evidence>
<dbReference type="RefSeq" id="WP_188406997.1">
    <property type="nucleotide sequence ID" value="NZ_BMGL01000014.1"/>
</dbReference>
<dbReference type="NCBIfam" id="NF009373">
    <property type="entry name" value="PRK12736.1"/>
    <property type="match status" value="1"/>
</dbReference>
<dbReference type="Pfam" id="PF03143">
    <property type="entry name" value="GTP_EFTU_D3"/>
    <property type="match status" value="1"/>
</dbReference>
<dbReference type="InterPro" id="IPR000795">
    <property type="entry name" value="T_Tr_GTP-bd_dom"/>
</dbReference>
<keyword evidence="6 12" id="KW-0648">Protein biosynthesis</keyword>
<dbReference type="Gene3D" id="2.40.30.10">
    <property type="entry name" value="Translation factors"/>
    <property type="match status" value="2"/>
</dbReference>
<dbReference type="SUPFAM" id="SSF50465">
    <property type="entry name" value="EF-Tu/eEF-1alpha/eIF2-gamma C-terminal domain"/>
    <property type="match status" value="1"/>
</dbReference>
<dbReference type="GO" id="GO:0005829">
    <property type="term" value="C:cytosol"/>
    <property type="evidence" value="ECO:0007669"/>
    <property type="project" value="TreeGrafter"/>
</dbReference>
<dbReference type="FunFam" id="3.40.50.300:FF:000003">
    <property type="entry name" value="Elongation factor Tu"/>
    <property type="match status" value="1"/>
</dbReference>
<dbReference type="PANTHER" id="PTHR43721">
    <property type="entry name" value="ELONGATION FACTOR TU-RELATED"/>
    <property type="match status" value="1"/>
</dbReference>
<evidence type="ECO:0000313" key="14">
    <source>
        <dbReference type="EMBL" id="GGE21216.1"/>
    </source>
</evidence>
<feature type="binding site" evidence="12">
    <location>
        <begin position="136"/>
        <end position="139"/>
    </location>
    <ligand>
        <name>GTP</name>
        <dbReference type="ChEBI" id="CHEBI:37565"/>
    </ligand>
</feature>
<comment type="subunit">
    <text evidence="11">(Microbial infection) Upon infection by bacteriophage Qbeta, part of the viral RNA-dependent RNA polymerase complex, the other subunits are the viral replicase catalytic subunit (AC P14647), host ribosomal protein S1 and EF-Ts.</text>
</comment>
<keyword evidence="3 12" id="KW-0547">Nucleotide-binding</keyword>
<dbReference type="InterPro" id="IPR009000">
    <property type="entry name" value="Transl_B-barrel_sf"/>
</dbReference>
<comment type="caution">
    <text evidence="14">The sequence shown here is derived from an EMBL/GenBank/DDBJ whole genome shotgun (WGS) entry which is preliminary data.</text>
</comment>
<dbReference type="GO" id="GO:0003746">
    <property type="term" value="F:translation elongation factor activity"/>
    <property type="evidence" value="ECO:0007669"/>
    <property type="project" value="UniProtKB-UniRule"/>
</dbReference>
<name>A0A917A2J2_9FLAO</name>
<dbReference type="PROSITE" id="PS51722">
    <property type="entry name" value="G_TR_2"/>
    <property type="match status" value="1"/>
</dbReference>
<comment type="similarity">
    <text evidence="1 12">Belongs to the TRAFAC class translation factor GTPase superfamily. Classic translation factor GTPase family. EF-Tu/EF-1A subfamily.</text>
</comment>
<dbReference type="HAMAP" id="MF_00118_B">
    <property type="entry name" value="EF_Tu_B"/>
    <property type="match status" value="1"/>
</dbReference>
<comment type="catalytic activity">
    <reaction evidence="12">
        <text>GTP + H2O = GDP + phosphate + H(+)</text>
        <dbReference type="Rhea" id="RHEA:19669"/>
        <dbReference type="ChEBI" id="CHEBI:15377"/>
        <dbReference type="ChEBI" id="CHEBI:15378"/>
        <dbReference type="ChEBI" id="CHEBI:37565"/>
        <dbReference type="ChEBI" id="CHEBI:43474"/>
        <dbReference type="ChEBI" id="CHEBI:58189"/>
        <dbReference type="EC" id="3.6.5.3"/>
    </reaction>
</comment>
<feature type="binding site" evidence="12">
    <location>
        <begin position="19"/>
        <end position="26"/>
    </location>
    <ligand>
        <name>GTP</name>
        <dbReference type="ChEBI" id="CHEBI:37565"/>
    </ligand>
</feature>
<organism evidence="14 15">
    <name type="scientific">Psychroflexus salis</name>
    <dbReference type="NCBI Taxonomy" id="1526574"/>
    <lineage>
        <taxon>Bacteria</taxon>
        <taxon>Pseudomonadati</taxon>
        <taxon>Bacteroidota</taxon>
        <taxon>Flavobacteriia</taxon>
        <taxon>Flavobacteriales</taxon>
        <taxon>Flavobacteriaceae</taxon>
        <taxon>Psychroflexus</taxon>
    </lineage>
</organism>
<keyword evidence="5 12" id="KW-0378">Hydrolase</keyword>
<evidence type="ECO:0000259" key="13">
    <source>
        <dbReference type="PROSITE" id="PS51722"/>
    </source>
</evidence>
<evidence type="ECO:0000256" key="7">
    <source>
        <dbReference type="ARBA" id="ARBA00023134"/>
    </source>
</evidence>
<comment type="subunit">
    <text evidence="10">Monomer. Heterotetramer composed of two EF-Ts.EF-Tu dimer complexes.</text>
</comment>
<dbReference type="CDD" id="cd03697">
    <property type="entry name" value="EFTU_II"/>
    <property type="match status" value="1"/>
</dbReference>
<keyword evidence="12" id="KW-0460">Magnesium</keyword>
<dbReference type="InterPro" id="IPR004541">
    <property type="entry name" value="Transl_elong_EFTu/EF1A_bac/org"/>
</dbReference>
<evidence type="ECO:0000256" key="12">
    <source>
        <dbReference type="HAMAP-Rule" id="MF_00118"/>
    </source>
</evidence>
<dbReference type="SUPFAM" id="SSF50447">
    <property type="entry name" value="Translation proteins"/>
    <property type="match status" value="1"/>
</dbReference>
<dbReference type="EC" id="3.6.5.3" evidence="12"/>
<dbReference type="InterPro" id="IPR031157">
    <property type="entry name" value="G_TR_CS"/>
</dbReference>
<gene>
    <name evidence="12 14" type="primary">tuf</name>
    <name evidence="14" type="ORF">GCM10010831_22830</name>
</gene>
<dbReference type="FunFam" id="2.40.30.10:FF:000001">
    <property type="entry name" value="Elongation factor Tu"/>
    <property type="match status" value="1"/>
</dbReference>
<accession>A0A917A2J2</accession>
<comment type="function">
    <text evidence="12">GTP hydrolase that promotes the GTP-dependent binding of aminoacyl-tRNA to the A-site of ribosomes during protein biosynthesis.</text>
</comment>
<dbReference type="InterPro" id="IPR004160">
    <property type="entry name" value="Transl_elong_EFTu/EF1A_C"/>
</dbReference>
<dbReference type="PRINTS" id="PR00315">
    <property type="entry name" value="ELONGATNFCT"/>
</dbReference>
<dbReference type="InterPro" id="IPR050055">
    <property type="entry name" value="EF-Tu_GTPase"/>
</dbReference>
<evidence type="ECO:0000313" key="15">
    <source>
        <dbReference type="Proteomes" id="UP000599688"/>
    </source>
</evidence>
<dbReference type="InterPro" id="IPR041709">
    <property type="entry name" value="EF-Tu_GTP-bd"/>
</dbReference>
<keyword evidence="2 12" id="KW-0963">Cytoplasm</keyword>
<comment type="function">
    <text evidence="9">May play an important regulatory role in cell growth and in the bacterial response to nutrient deprivation.</text>
</comment>
<dbReference type="NCBIfam" id="NF000766">
    <property type="entry name" value="PRK00049.1"/>
    <property type="match status" value="1"/>
</dbReference>
<dbReference type="NCBIfam" id="TIGR00485">
    <property type="entry name" value="EF-Tu"/>
    <property type="match status" value="1"/>
</dbReference>
<dbReference type="PROSITE" id="PS00301">
    <property type="entry name" value="G_TR_1"/>
    <property type="match status" value="1"/>
</dbReference>
<dbReference type="InterPro" id="IPR033720">
    <property type="entry name" value="EFTU_2"/>
</dbReference>
<dbReference type="Pfam" id="PF03144">
    <property type="entry name" value="GTP_EFTU_D2"/>
    <property type="match status" value="1"/>
</dbReference>
<dbReference type="SUPFAM" id="SSF52540">
    <property type="entry name" value="P-loop containing nucleoside triphosphate hydrolases"/>
    <property type="match status" value="1"/>
</dbReference>
<proteinExistence type="inferred from homology"/>
<keyword evidence="4 12" id="KW-0251">Elongation factor</keyword>
<dbReference type="PANTHER" id="PTHR43721:SF22">
    <property type="entry name" value="ELONGATION FACTOR TU, MITOCHONDRIAL"/>
    <property type="match status" value="1"/>
</dbReference>
<dbReference type="EMBL" id="BMGL01000014">
    <property type="protein sequence ID" value="GGE21216.1"/>
    <property type="molecule type" value="Genomic_DNA"/>
</dbReference>
<dbReference type="InterPro" id="IPR005225">
    <property type="entry name" value="Small_GTP-bd"/>
</dbReference>